<accession>A0A059KI28</accession>
<dbReference type="RefSeq" id="WP_051632164.1">
    <property type="nucleotide sequence ID" value="NZ_AZRA01000100.1"/>
</dbReference>
<dbReference type="EMBL" id="AZRA01000100">
    <property type="protein sequence ID" value="KDB51086.1"/>
    <property type="molecule type" value="Genomic_DNA"/>
</dbReference>
<proteinExistence type="predicted"/>
<sequence>MKQHRYRITVEHLADAHGNPSTHAAPLQFEAGNHDDILAITERMRGRGDFDADTATALAVGLKLFGEVMLENRGHPLFAELAPHFRDFMKRLKQGAQRPAFPQEPPPSTW</sequence>
<gene>
    <name evidence="1" type="ORF">X805_33130</name>
</gene>
<keyword evidence="2" id="KW-1185">Reference proteome</keyword>
<dbReference type="InterPro" id="IPR024476">
    <property type="entry name" value="DUF3861"/>
</dbReference>
<dbReference type="PATRIC" id="fig|1286631.3.peg.3234"/>
<dbReference type="Pfam" id="PF12977">
    <property type="entry name" value="DUF3861"/>
    <property type="match status" value="1"/>
</dbReference>
<evidence type="ECO:0008006" key="3">
    <source>
        <dbReference type="Google" id="ProtNLM"/>
    </source>
</evidence>
<evidence type="ECO:0000313" key="1">
    <source>
        <dbReference type="EMBL" id="KDB51086.1"/>
    </source>
</evidence>
<dbReference type="STRING" id="34103.SAMN05421778_12827"/>
<organism evidence="1 2">
    <name type="scientific">Sphaerotilus natans subsp. natans DSM 6575</name>
    <dbReference type="NCBI Taxonomy" id="1286631"/>
    <lineage>
        <taxon>Bacteria</taxon>
        <taxon>Pseudomonadati</taxon>
        <taxon>Pseudomonadota</taxon>
        <taxon>Betaproteobacteria</taxon>
        <taxon>Burkholderiales</taxon>
        <taxon>Sphaerotilaceae</taxon>
        <taxon>Sphaerotilus</taxon>
    </lineage>
</organism>
<evidence type="ECO:0000313" key="2">
    <source>
        <dbReference type="Proteomes" id="UP000026714"/>
    </source>
</evidence>
<protein>
    <recommendedName>
        <fullName evidence="3">DUF3861 family protein</fullName>
    </recommendedName>
</protein>
<dbReference type="InterPro" id="IPR038194">
    <property type="entry name" value="DUF3861_sf"/>
</dbReference>
<reference evidence="1 2" key="1">
    <citation type="journal article" date="2014" name="FEMS Microbiol. Ecol.">
        <title>Sphaerotilus natans encrusted with nanoball-shaped Fe(III) oxide minerals formed by nitrate-reducing mixotrophic Fe(II) oxidation.</title>
        <authorList>
            <person name="Park S."/>
            <person name="Kim D.H."/>
            <person name="Lee J.H."/>
            <person name="Hur H.G."/>
        </authorList>
    </citation>
    <scope>NUCLEOTIDE SEQUENCE [LARGE SCALE GENOMIC DNA]</scope>
    <source>
        <strain evidence="1 2">DSM 6575</strain>
    </source>
</reference>
<dbReference type="Proteomes" id="UP000026714">
    <property type="component" value="Unassembled WGS sequence"/>
</dbReference>
<dbReference type="eggNOG" id="ENOG5032YDA">
    <property type="taxonomic scope" value="Bacteria"/>
</dbReference>
<name>A0A059KI28_9BURK</name>
<dbReference type="AlphaFoldDB" id="A0A059KI28"/>
<comment type="caution">
    <text evidence="1">The sequence shown here is derived from an EMBL/GenBank/DDBJ whole genome shotgun (WGS) entry which is preliminary data.</text>
</comment>
<dbReference type="Gene3D" id="3.10.20.850">
    <property type="entry name" value="Protein of unknown function DUF3861"/>
    <property type="match status" value="1"/>
</dbReference>